<dbReference type="InterPro" id="IPR001044">
    <property type="entry name" value="XPG/Rad2_eukaryotes"/>
</dbReference>
<organism evidence="5">
    <name type="scientific">Soboliphyme baturini</name>
    <dbReference type="NCBI Taxonomy" id="241478"/>
    <lineage>
        <taxon>Eukaryota</taxon>
        <taxon>Metazoa</taxon>
        <taxon>Ecdysozoa</taxon>
        <taxon>Nematoda</taxon>
        <taxon>Enoplea</taxon>
        <taxon>Dorylaimia</taxon>
        <taxon>Dioctophymatida</taxon>
        <taxon>Dioctophymatoidea</taxon>
        <taxon>Soboliphymatidae</taxon>
        <taxon>Soboliphyme</taxon>
    </lineage>
</organism>
<evidence type="ECO:0000259" key="2">
    <source>
        <dbReference type="SMART" id="SM00485"/>
    </source>
</evidence>
<evidence type="ECO:0000313" key="5">
    <source>
        <dbReference type="WBParaSite" id="SBAD_0001012601-mRNA-1"/>
    </source>
</evidence>
<dbReference type="InterPro" id="IPR006084">
    <property type="entry name" value="XPG/Rad2"/>
</dbReference>
<dbReference type="Pfam" id="PF00752">
    <property type="entry name" value="XPG_N"/>
    <property type="match status" value="1"/>
</dbReference>
<dbReference type="GO" id="GO:0003697">
    <property type="term" value="F:single-stranded DNA binding"/>
    <property type="evidence" value="ECO:0007669"/>
    <property type="project" value="InterPro"/>
</dbReference>
<dbReference type="GO" id="GO:0006289">
    <property type="term" value="P:nucleotide-excision repair"/>
    <property type="evidence" value="ECO:0007669"/>
    <property type="project" value="InterPro"/>
</dbReference>
<dbReference type="OrthoDB" id="31113at2759"/>
<dbReference type="EMBL" id="UZAM01013149">
    <property type="protein sequence ID" value="VDP25842.1"/>
    <property type="molecule type" value="Genomic_DNA"/>
</dbReference>
<reference evidence="5" key="1">
    <citation type="submission" date="2016-06" db="UniProtKB">
        <authorList>
            <consortium name="WormBaseParasite"/>
        </authorList>
    </citation>
    <scope>IDENTIFICATION</scope>
</reference>
<dbReference type="Gene3D" id="3.40.50.1010">
    <property type="entry name" value="5'-nuclease"/>
    <property type="match status" value="1"/>
</dbReference>
<dbReference type="Proteomes" id="UP000270296">
    <property type="component" value="Unassembled WGS sequence"/>
</dbReference>
<accession>A0A183J1M8</accession>
<dbReference type="InterPro" id="IPR029060">
    <property type="entry name" value="PIN-like_dom_sf"/>
</dbReference>
<keyword evidence="4" id="KW-1185">Reference proteome</keyword>
<dbReference type="PRINTS" id="PR00853">
    <property type="entry name" value="XPGRADSUPER"/>
</dbReference>
<feature type="domain" description="XPG N-terminal" evidence="2">
    <location>
        <begin position="1"/>
        <end position="97"/>
    </location>
</feature>
<dbReference type="GO" id="GO:0017108">
    <property type="term" value="F:5'-flap endonuclease activity"/>
    <property type="evidence" value="ECO:0007669"/>
    <property type="project" value="TreeGrafter"/>
</dbReference>
<dbReference type="WBParaSite" id="SBAD_0001012601-mRNA-1">
    <property type="protein sequence ID" value="SBAD_0001012601-mRNA-1"/>
    <property type="gene ID" value="SBAD_0001012601"/>
</dbReference>
<dbReference type="InterPro" id="IPR006085">
    <property type="entry name" value="XPG_DNA_repair_N"/>
</dbReference>
<dbReference type="SUPFAM" id="SSF88723">
    <property type="entry name" value="PIN domain-like"/>
    <property type="match status" value="1"/>
</dbReference>
<dbReference type="PANTHER" id="PTHR11081:SF59">
    <property type="entry name" value="FI23547P1"/>
    <property type="match status" value="1"/>
</dbReference>
<dbReference type="SMART" id="SM00485">
    <property type="entry name" value="XPGN"/>
    <property type="match status" value="1"/>
</dbReference>
<dbReference type="CDD" id="cd09868">
    <property type="entry name" value="PIN_XPG_RAD2"/>
    <property type="match status" value="1"/>
</dbReference>
<proteinExistence type="inferred from homology"/>
<dbReference type="GO" id="GO:0005634">
    <property type="term" value="C:nucleus"/>
    <property type="evidence" value="ECO:0007669"/>
    <property type="project" value="InterPro"/>
</dbReference>
<reference evidence="3 4" key="2">
    <citation type="submission" date="2018-11" db="EMBL/GenBank/DDBJ databases">
        <authorList>
            <consortium name="Pathogen Informatics"/>
        </authorList>
    </citation>
    <scope>NUCLEOTIDE SEQUENCE [LARGE SCALE GENOMIC DNA]</scope>
</reference>
<gene>
    <name evidence="3" type="ORF">SBAD_LOCUS9776</name>
</gene>
<dbReference type="PRINTS" id="PR00066">
    <property type="entry name" value="XRODRMPGMNTG"/>
</dbReference>
<dbReference type="PANTHER" id="PTHR11081">
    <property type="entry name" value="FLAP ENDONUCLEASE FAMILY MEMBER"/>
    <property type="match status" value="1"/>
</dbReference>
<dbReference type="AlphaFoldDB" id="A0A183J1M8"/>
<evidence type="ECO:0000256" key="1">
    <source>
        <dbReference type="ARBA" id="ARBA00005283"/>
    </source>
</evidence>
<sequence>MGVKGLWKLLEPTACVTNLDALSGQILAVDLSMWLHQAIHGKAGLPNDQNTYLDVLLRRLLKMMFYGIRPVIVFDGANVPAFKEATMAKRKLKRSIAAEKLRRIQPKLLRKLAEKTASATCTLGASDGVHVTNSERECESFLEEVAGARCEVSIAESIILMDDFIAHVRADLKSEKA</sequence>
<evidence type="ECO:0000313" key="3">
    <source>
        <dbReference type="EMBL" id="VDP25842.1"/>
    </source>
</evidence>
<evidence type="ECO:0000313" key="4">
    <source>
        <dbReference type="Proteomes" id="UP000270296"/>
    </source>
</evidence>
<name>A0A183J1M8_9BILA</name>
<protein>
    <submittedName>
        <fullName evidence="5">XPGN domain-containing protein</fullName>
    </submittedName>
</protein>
<comment type="similarity">
    <text evidence="1">Belongs to the XPG/RAD2 endonuclease family. XPG subfamily.</text>
</comment>